<dbReference type="SUPFAM" id="SSF53850">
    <property type="entry name" value="Periplasmic binding protein-like II"/>
    <property type="match status" value="1"/>
</dbReference>
<proteinExistence type="inferred from homology"/>
<dbReference type="KEGG" id="tpi:TREPR_3284"/>
<dbReference type="GO" id="GO:0032993">
    <property type="term" value="C:protein-DNA complex"/>
    <property type="evidence" value="ECO:0007669"/>
    <property type="project" value="TreeGrafter"/>
</dbReference>
<reference evidence="7" key="1">
    <citation type="submission" date="2009-12" db="EMBL/GenBank/DDBJ databases">
        <title>Complete sequence of Treponema primitia strain ZAS-2.</title>
        <authorList>
            <person name="Tetu S.G."/>
            <person name="Matson E."/>
            <person name="Ren Q."/>
            <person name="Seshadri R."/>
            <person name="Elbourne L."/>
            <person name="Hassan K.A."/>
            <person name="Durkin A."/>
            <person name="Radune D."/>
            <person name="Mohamoud Y."/>
            <person name="Shay R."/>
            <person name="Jin S."/>
            <person name="Zhang X."/>
            <person name="Lucey K."/>
            <person name="Ballor N.R."/>
            <person name="Ottesen E."/>
            <person name="Rosenthal R."/>
            <person name="Allen A."/>
            <person name="Leadbetter J.R."/>
            <person name="Paulsen I.T."/>
        </authorList>
    </citation>
    <scope>NUCLEOTIDE SEQUENCE [LARGE SCALE GENOMIC DNA]</scope>
    <source>
        <strain evidence="7">ATCC BAA-887 / DSM 12427 / ZAS-2</strain>
    </source>
</reference>
<evidence type="ECO:0000256" key="3">
    <source>
        <dbReference type="ARBA" id="ARBA00023125"/>
    </source>
</evidence>
<accession>F5YKT8</accession>
<evidence type="ECO:0000256" key="2">
    <source>
        <dbReference type="ARBA" id="ARBA00023015"/>
    </source>
</evidence>
<dbReference type="Pfam" id="PF00126">
    <property type="entry name" value="HTH_1"/>
    <property type="match status" value="1"/>
</dbReference>
<dbReference type="InterPro" id="IPR000847">
    <property type="entry name" value="LysR_HTH_N"/>
</dbReference>
<gene>
    <name evidence="6" type="ordered locus">TREPR_3284</name>
</gene>
<comment type="similarity">
    <text evidence="1">Belongs to the LysR transcriptional regulatory family.</text>
</comment>
<keyword evidence="3" id="KW-0238">DNA-binding</keyword>
<dbReference type="EMBL" id="CP001843">
    <property type="protein sequence ID" value="AEF85798.1"/>
    <property type="molecule type" value="Genomic_DNA"/>
</dbReference>
<dbReference type="HOGENOM" id="CLU_039613_32_1_12"/>
<dbReference type="InterPro" id="IPR036390">
    <property type="entry name" value="WH_DNA-bd_sf"/>
</dbReference>
<dbReference type="SUPFAM" id="SSF46785">
    <property type="entry name" value="Winged helix' DNA-binding domain"/>
    <property type="match status" value="1"/>
</dbReference>
<dbReference type="PROSITE" id="PS50931">
    <property type="entry name" value="HTH_LYSR"/>
    <property type="match status" value="1"/>
</dbReference>
<evidence type="ECO:0000313" key="7">
    <source>
        <dbReference type="Proteomes" id="UP000009223"/>
    </source>
</evidence>
<keyword evidence="7" id="KW-1185">Reference proteome</keyword>
<keyword evidence="2" id="KW-0805">Transcription regulation</keyword>
<dbReference type="Gene3D" id="1.10.10.10">
    <property type="entry name" value="Winged helix-like DNA-binding domain superfamily/Winged helix DNA-binding domain"/>
    <property type="match status" value="1"/>
</dbReference>
<dbReference type="PANTHER" id="PTHR30346:SF0">
    <property type="entry name" value="HCA OPERON TRANSCRIPTIONAL ACTIVATOR HCAR"/>
    <property type="match status" value="1"/>
</dbReference>
<dbReference type="PANTHER" id="PTHR30346">
    <property type="entry name" value="TRANSCRIPTIONAL DUAL REGULATOR HCAR-RELATED"/>
    <property type="match status" value="1"/>
</dbReference>
<keyword evidence="4" id="KW-0804">Transcription</keyword>
<dbReference type="Proteomes" id="UP000009223">
    <property type="component" value="Chromosome"/>
</dbReference>
<evidence type="ECO:0000313" key="6">
    <source>
        <dbReference type="EMBL" id="AEF85798.1"/>
    </source>
</evidence>
<dbReference type="GO" id="GO:0003700">
    <property type="term" value="F:DNA-binding transcription factor activity"/>
    <property type="evidence" value="ECO:0007669"/>
    <property type="project" value="InterPro"/>
</dbReference>
<dbReference type="GO" id="GO:0003677">
    <property type="term" value="F:DNA binding"/>
    <property type="evidence" value="ECO:0007669"/>
    <property type="project" value="UniProtKB-KW"/>
</dbReference>
<protein>
    <submittedName>
        <fullName evidence="6">Putative transcriptional regulator</fullName>
    </submittedName>
</protein>
<evidence type="ECO:0000256" key="1">
    <source>
        <dbReference type="ARBA" id="ARBA00009437"/>
    </source>
</evidence>
<dbReference type="PRINTS" id="PR00039">
    <property type="entry name" value="HTHLYSR"/>
</dbReference>
<reference evidence="6 7" key="2">
    <citation type="journal article" date="2011" name="ISME J.">
        <title>RNA-seq reveals cooperative metabolic interactions between two termite-gut spirochete species in co-culture.</title>
        <authorList>
            <person name="Rosenthal A.Z."/>
            <person name="Matson E.G."/>
            <person name="Eldar A."/>
            <person name="Leadbetter J.R."/>
        </authorList>
    </citation>
    <scope>NUCLEOTIDE SEQUENCE [LARGE SCALE GENOMIC DNA]</scope>
    <source>
        <strain evidence="7">ATCC BAA-887 / DSM 12427 / ZAS-2</strain>
    </source>
</reference>
<name>F5YKT8_TREPZ</name>
<feature type="domain" description="HTH lysR-type" evidence="5">
    <location>
        <begin position="1"/>
        <end position="55"/>
    </location>
</feature>
<organism evidence="6 7">
    <name type="scientific">Treponema primitia (strain ATCC BAA-887 / DSM 12427 / ZAS-2)</name>
    <dbReference type="NCBI Taxonomy" id="545694"/>
    <lineage>
        <taxon>Bacteria</taxon>
        <taxon>Pseudomonadati</taxon>
        <taxon>Spirochaetota</taxon>
        <taxon>Spirochaetia</taxon>
        <taxon>Spirochaetales</taxon>
        <taxon>Treponemataceae</taxon>
        <taxon>Treponema</taxon>
    </lineage>
</organism>
<evidence type="ECO:0000259" key="5">
    <source>
        <dbReference type="PROSITE" id="PS50931"/>
    </source>
</evidence>
<dbReference type="AlphaFoldDB" id="F5YKT8"/>
<evidence type="ECO:0000256" key="4">
    <source>
        <dbReference type="ARBA" id="ARBA00023163"/>
    </source>
</evidence>
<dbReference type="STRING" id="545694.TREPR_3284"/>
<dbReference type="eggNOG" id="COG0583">
    <property type="taxonomic scope" value="Bacteria"/>
</dbReference>
<dbReference type="InterPro" id="IPR036388">
    <property type="entry name" value="WH-like_DNA-bd_sf"/>
</dbReference>
<sequence length="309" mass="36023">MLFKYAIEIEKTRSISKAAENLYMAQPNLSKAIKEVEDSLGFTIFERTSKGVVPTRKGLTFLAYSRKILEELAGISRLSDSEYPVTQSISMSIPRGSYIAAAFIKFAGELNFDKEINANLQETNSIQAIENIVDGRFNLGIIRYQAVYENYFLDYLADKNLCYDQIWEFEYLALMSEKHALARSPEVKFEELKSYIEVIHGDTSVPYLNQTDSRWQNDDTTPKKRIYLYERCNQFDILSSLPTAFMWVSPIPERFIKRYDLVQRKCVFENNKHKDLLIYPQGYTFTPLEKLLIDRIFESKNEVSLKKYN</sequence>